<keyword evidence="2" id="KW-1185">Reference proteome</keyword>
<name>A0A2G9G9Y3_9LAMI</name>
<sequence>MQKNNEYVTDLLKGYTKWAAHIEMSQKRGFKSYPLRNLNAFDDMEGISYHALGIPNEAYVTKDTVNGREEMFNEEARGFRRCLGEVISFSKASYKMFESL</sequence>
<comment type="caution">
    <text evidence="1">The sequence shown here is derived from an EMBL/GenBank/DDBJ whole genome shotgun (WGS) entry which is preliminary data.</text>
</comment>
<gene>
    <name evidence="1" type="ORF">CDL12_25376</name>
</gene>
<evidence type="ECO:0000313" key="2">
    <source>
        <dbReference type="Proteomes" id="UP000231279"/>
    </source>
</evidence>
<dbReference type="EMBL" id="NKXS01006066">
    <property type="protein sequence ID" value="PIN02114.1"/>
    <property type="molecule type" value="Genomic_DNA"/>
</dbReference>
<organism evidence="1 2">
    <name type="scientific">Handroanthus impetiginosus</name>
    <dbReference type="NCBI Taxonomy" id="429701"/>
    <lineage>
        <taxon>Eukaryota</taxon>
        <taxon>Viridiplantae</taxon>
        <taxon>Streptophyta</taxon>
        <taxon>Embryophyta</taxon>
        <taxon>Tracheophyta</taxon>
        <taxon>Spermatophyta</taxon>
        <taxon>Magnoliopsida</taxon>
        <taxon>eudicotyledons</taxon>
        <taxon>Gunneridae</taxon>
        <taxon>Pentapetalae</taxon>
        <taxon>asterids</taxon>
        <taxon>lamiids</taxon>
        <taxon>Lamiales</taxon>
        <taxon>Bignoniaceae</taxon>
        <taxon>Crescentiina</taxon>
        <taxon>Tabebuia alliance</taxon>
        <taxon>Handroanthus</taxon>
    </lineage>
</organism>
<reference evidence="2" key="1">
    <citation type="journal article" date="2018" name="Gigascience">
        <title>Genome assembly of the Pink Ipe (Handroanthus impetiginosus, Bignoniaceae), a highly valued, ecologically keystone Neotropical timber forest tree.</title>
        <authorList>
            <person name="Silva-Junior O.B."/>
            <person name="Grattapaglia D."/>
            <person name="Novaes E."/>
            <person name="Collevatti R.G."/>
        </authorList>
    </citation>
    <scope>NUCLEOTIDE SEQUENCE [LARGE SCALE GENOMIC DNA]</scope>
    <source>
        <strain evidence="2">cv. UFG-1</strain>
    </source>
</reference>
<proteinExistence type="predicted"/>
<dbReference type="Proteomes" id="UP000231279">
    <property type="component" value="Unassembled WGS sequence"/>
</dbReference>
<dbReference type="AlphaFoldDB" id="A0A2G9G9Y3"/>
<protein>
    <submittedName>
        <fullName evidence="1">Uncharacterized protein</fullName>
    </submittedName>
</protein>
<accession>A0A2G9G9Y3</accession>
<evidence type="ECO:0000313" key="1">
    <source>
        <dbReference type="EMBL" id="PIN02114.1"/>
    </source>
</evidence>